<name>A0A0A9EGS3_ARUDO</name>
<sequence length="46" mass="5215">MPLICGLVKEFQACHDLPYVDLVHSGHTIYHAPTKCHLIFSTSYVE</sequence>
<protein>
    <submittedName>
        <fullName evidence="1">Uncharacterized protein</fullName>
    </submittedName>
</protein>
<proteinExistence type="predicted"/>
<reference evidence="1" key="1">
    <citation type="submission" date="2014-09" db="EMBL/GenBank/DDBJ databases">
        <authorList>
            <person name="Magalhaes I.L.F."/>
            <person name="Oliveira U."/>
            <person name="Santos F.R."/>
            <person name="Vidigal T.H.D.A."/>
            <person name="Brescovit A.D."/>
            <person name="Santos A.J."/>
        </authorList>
    </citation>
    <scope>NUCLEOTIDE SEQUENCE</scope>
    <source>
        <tissue evidence="1">Shoot tissue taken approximately 20 cm above the soil surface</tissue>
    </source>
</reference>
<dbReference type="EMBL" id="GBRH01200845">
    <property type="protein sequence ID" value="JAD97050.1"/>
    <property type="molecule type" value="Transcribed_RNA"/>
</dbReference>
<accession>A0A0A9EGS3</accession>
<reference evidence="1" key="2">
    <citation type="journal article" date="2015" name="Data Brief">
        <title>Shoot transcriptome of the giant reed, Arundo donax.</title>
        <authorList>
            <person name="Barrero R.A."/>
            <person name="Guerrero F.D."/>
            <person name="Moolhuijzen P."/>
            <person name="Goolsby J.A."/>
            <person name="Tidwell J."/>
            <person name="Bellgard S.E."/>
            <person name="Bellgard M.I."/>
        </authorList>
    </citation>
    <scope>NUCLEOTIDE SEQUENCE</scope>
    <source>
        <tissue evidence="1">Shoot tissue taken approximately 20 cm above the soil surface</tissue>
    </source>
</reference>
<evidence type="ECO:0000313" key="1">
    <source>
        <dbReference type="EMBL" id="JAD97050.1"/>
    </source>
</evidence>
<organism evidence="1">
    <name type="scientific">Arundo donax</name>
    <name type="common">Giant reed</name>
    <name type="synonym">Donax arundinaceus</name>
    <dbReference type="NCBI Taxonomy" id="35708"/>
    <lineage>
        <taxon>Eukaryota</taxon>
        <taxon>Viridiplantae</taxon>
        <taxon>Streptophyta</taxon>
        <taxon>Embryophyta</taxon>
        <taxon>Tracheophyta</taxon>
        <taxon>Spermatophyta</taxon>
        <taxon>Magnoliopsida</taxon>
        <taxon>Liliopsida</taxon>
        <taxon>Poales</taxon>
        <taxon>Poaceae</taxon>
        <taxon>PACMAD clade</taxon>
        <taxon>Arundinoideae</taxon>
        <taxon>Arundineae</taxon>
        <taxon>Arundo</taxon>
    </lineage>
</organism>
<dbReference type="AlphaFoldDB" id="A0A0A9EGS3"/>